<keyword evidence="2" id="KW-1185">Reference proteome</keyword>
<accession>A0ACB0YFW0</accession>
<organism evidence="1 2">
    <name type="scientific">Meloidogyne enterolobii</name>
    <name type="common">Root-knot nematode worm</name>
    <name type="synonym">Meloidogyne mayaguensis</name>
    <dbReference type="NCBI Taxonomy" id="390850"/>
    <lineage>
        <taxon>Eukaryota</taxon>
        <taxon>Metazoa</taxon>
        <taxon>Ecdysozoa</taxon>
        <taxon>Nematoda</taxon>
        <taxon>Chromadorea</taxon>
        <taxon>Rhabditida</taxon>
        <taxon>Tylenchina</taxon>
        <taxon>Tylenchomorpha</taxon>
        <taxon>Tylenchoidea</taxon>
        <taxon>Meloidogynidae</taxon>
        <taxon>Meloidogyninae</taxon>
        <taxon>Meloidogyne</taxon>
    </lineage>
</organism>
<sequence>MFKLLSFILFVLLNSSVDCLLKLRTLDKEHLLVEDRYAKEDTLYLFVFPRTSNAPYFGAMCLYVEAVLTWKGIPFHRISNQFFLGSKTDGAIPFAIYNGKYLDGAEKIIEEVKKRGNKRLSDEHDDNIRKFATRTLLKTLITDRTFRRDLPSATIPKNNSETQLASSSAPATPKGGISIRKKFSPIDIKIPHAKNEEIMMAKSEGHSPGSSFLSRTIAHLKLHNNNSAKKGPGGLDWMLKDEGVREQLIPVIPEAFLDPEIQINISKEESMSDEFFDSPVKDKNEKKSKKEEEDDESDETKISKIKYSIKMTLSPELWKDYFNILNKIKINGRENREEINLLKINFLQEYFGVNARIYEDWERVNYALKNTINDILKKLIVDSQMPFCWEKRLREITGKNINEVEVFNEFKDKIKSLGIIKKLTEAEAKTEAEGKNNFLHGNNPTLADFALFAFLNQFFEFPLNIPEFKELFTPEKLSNEEKELIAKRKGETENSIKINGNLFKNYIKRVKNILGKFGNDEVWRIMKQRPWPLNFKLIEEEENEIFGDKYEGPFNIEVGELTNIHTLLDINNAENFLSDESSQLKKELKKKGWWSDPEFSLNNNKIEEEETEAGPSEKLKGKEISTEETNDSKLTTNLQEAEASKEIKKEKSKLFIILNKDKQKELLIKSPKDGKSPKMEKQKIKFFQNEIVLYLIEKIFQKLINKYLNEMETQKIFGKLMILEMAAFICNLGKNNKLIGKDFNECKEKHEKIEKNYLNENEEFFENYFGERDERFFVDFKLELDPDPV</sequence>
<evidence type="ECO:0000313" key="2">
    <source>
        <dbReference type="Proteomes" id="UP001497535"/>
    </source>
</evidence>
<dbReference type="EMBL" id="CAVMJV010000011">
    <property type="protein sequence ID" value="CAK5044949.1"/>
    <property type="molecule type" value="Genomic_DNA"/>
</dbReference>
<proteinExistence type="predicted"/>
<gene>
    <name evidence="1" type="ORF">MENTE1834_LOCUS11619</name>
</gene>
<name>A0ACB0YFW0_MELEN</name>
<protein>
    <submittedName>
        <fullName evidence="1">Uncharacterized protein</fullName>
    </submittedName>
</protein>
<dbReference type="Proteomes" id="UP001497535">
    <property type="component" value="Unassembled WGS sequence"/>
</dbReference>
<comment type="caution">
    <text evidence="1">The sequence shown here is derived from an EMBL/GenBank/DDBJ whole genome shotgun (WGS) entry which is preliminary data.</text>
</comment>
<reference evidence="1" key="1">
    <citation type="submission" date="2023-11" db="EMBL/GenBank/DDBJ databases">
        <authorList>
            <person name="Poullet M."/>
        </authorList>
    </citation>
    <scope>NUCLEOTIDE SEQUENCE</scope>
    <source>
        <strain evidence="1">E1834</strain>
    </source>
</reference>
<evidence type="ECO:0000313" key="1">
    <source>
        <dbReference type="EMBL" id="CAK5044949.1"/>
    </source>
</evidence>